<dbReference type="GO" id="GO:0005524">
    <property type="term" value="F:ATP binding"/>
    <property type="evidence" value="ECO:0007669"/>
    <property type="project" value="UniProtKB-KW"/>
</dbReference>
<sequence>MASLFVVQGADRGKRFELPGGPAALGRERTSPIRLHDSEVSRRHAEVRPEGPEGYRIVDLGSANGTFVNGQLVDQATLRPGDRVQIGSTVLLFDSSPASRDDLTDRVDVLALARAEDRSEIVRSLPVGHGQRVLGEPESANEWLKVRLANLSVMYQATRAISHVLDPDALLPQILQLVFESIGADRGAILLFDDRRELHPKAVRWRGPVEDPEERMRISRSIVDHVLTEGQGVITFDAPVDRRFGPSQSIVDYGIREAICVPVQGRHTTLGVLYADVRGSREVEVEGPDRGRPKGKFTQEHLMLMVAIGHQAGMAIESTNFYRDKLEAERLAAVGQTIATLSHHIKNIMQGIKGGSYLVEMGLSQQDEGIIRKGWGIVEKNQAKIYNLVMDMLSYSKDREPALEPSDLNEVVGDVVELMQTRAAELAVTLEWRPADKLPKVQLDPDGIHRAVLNIVTNALDAAEGRPDPKVVVSTGIDPTATLARISVEDNGIGIPEAEQATIFEVFASTKGARGTGLGLPVSDKIVREHGGRILVESTPGQGSRFTIELPIRPAEEAADEDGLATGGD</sequence>
<dbReference type="SUPFAM" id="SSF49879">
    <property type="entry name" value="SMAD/FHA domain"/>
    <property type="match status" value="1"/>
</dbReference>
<dbReference type="GO" id="GO:0000155">
    <property type="term" value="F:phosphorelay sensor kinase activity"/>
    <property type="evidence" value="ECO:0007669"/>
    <property type="project" value="InterPro"/>
</dbReference>
<evidence type="ECO:0000256" key="4">
    <source>
        <dbReference type="ARBA" id="ARBA00022679"/>
    </source>
</evidence>
<dbReference type="InterPro" id="IPR036890">
    <property type="entry name" value="HATPase_C_sf"/>
</dbReference>
<dbReference type="Proteomes" id="UP000280296">
    <property type="component" value="Unassembled WGS sequence"/>
</dbReference>
<keyword evidence="12" id="KW-1185">Reference proteome</keyword>
<dbReference type="Gene3D" id="3.30.450.40">
    <property type="match status" value="1"/>
</dbReference>
<dbReference type="PANTHER" id="PTHR43065:SF10">
    <property type="entry name" value="PEROXIDE STRESS-ACTIVATED HISTIDINE KINASE MAK3"/>
    <property type="match status" value="1"/>
</dbReference>
<dbReference type="PROSITE" id="PS50109">
    <property type="entry name" value="HIS_KIN"/>
    <property type="match status" value="1"/>
</dbReference>
<evidence type="ECO:0000256" key="6">
    <source>
        <dbReference type="ARBA" id="ARBA00022777"/>
    </source>
</evidence>
<organism evidence="11 12">
    <name type="scientific">Tautonia sociabilis</name>
    <dbReference type="NCBI Taxonomy" id="2080755"/>
    <lineage>
        <taxon>Bacteria</taxon>
        <taxon>Pseudomonadati</taxon>
        <taxon>Planctomycetota</taxon>
        <taxon>Planctomycetia</taxon>
        <taxon>Isosphaerales</taxon>
        <taxon>Isosphaeraceae</taxon>
        <taxon>Tautonia</taxon>
    </lineage>
</organism>
<dbReference type="PRINTS" id="PR00344">
    <property type="entry name" value="BCTRLSENSOR"/>
</dbReference>
<dbReference type="Pfam" id="PF00498">
    <property type="entry name" value="FHA"/>
    <property type="match status" value="1"/>
</dbReference>
<evidence type="ECO:0000259" key="9">
    <source>
        <dbReference type="PROSITE" id="PS50006"/>
    </source>
</evidence>
<name>A0A432MNG4_9BACT</name>
<dbReference type="RefSeq" id="WP_126724100.1">
    <property type="nucleotide sequence ID" value="NZ_RYZH01000006.1"/>
</dbReference>
<dbReference type="Gene3D" id="3.30.565.10">
    <property type="entry name" value="Histidine kinase-like ATPase, C-terminal domain"/>
    <property type="match status" value="1"/>
</dbReference>
<dbReference type="InterPro" id="IPR036097">
    <property type="entry name" value="HisK_dim/P_sf"/>
</dbReference>
<proteinExistence type="predicted"/>
<dbReference type="SUPFAM" id="SSF47384">
    <property type="entry name" value="Homodimeric domain of signal transducing histidine kinase"/>
    <property type="match status" value="1"/>
</dbReference>
<keyword evidence="7" id="KW-0067">ATP-binding</keyword>
<evidence type="ECO:0000256" key="7">
    <source>
        <dbReference type="ARBA" id="ARBA00022840"/>
    </source>
</evidence>
<dbReference type="Pfam" id="PF02518">
    <property type="entry name" value="HATPase_c"/>
    <property type="match status" value="1"/>
</dbReference>
<keyword evidence="6" id="KW-0418">Kinase</keyword>
<dbReference type="InterPro" id="IPR004358">
    <property type="entry name" value="Sig_transdc_His_kin-like_C"/>
</dbReference>
<dbReference type="CDD" id="cd00075">
    <property type="entry name" value="HATPase"/>
    <property type="match status" value="1"/>
</dbReference>
<keyword evidence="4" id="KW-0808">Transferase</keyword>
<evidence type="ECO:0000259" key="10">
    <source>
        <dbReference type="PROSITE" id="PS50109"/>
    </source>
</evidence>
<dbReference type="SUPFAM" id="SSF55781">
    <property type="entry name" value="GAF domain-like"/>
    <property type="match status" value="1"/>
</dbReference>
<dbReference type="InterPro" id="IPR003594">
    <property type="entry name" value="HATPase_dom"/>
</dbReference>
<dbReference type="PANTHER" id="PTHR43065">
    <property type="entry name" value="SENSOR HISTIDINE KINASE"/>
    <property type="match status" value="1"/>
</dbReference>
<dbReference type="SMART" id="SM00065">
    <property type="entry name" value="GAF"/>
    <property type="match status" value="1"/>
</dbReference>
<reference evidence="11 12" key="2">
    <citation type="submission" date="2019-01" db="EMBL/GenBank/DDBJ databases">
        <title>Tautonia sociabilis, a novel thermotolerant planctomycete of Isosphaeraceae family, isolated from a 4000 m deep subterranean habitat.</title>
        <authorList>
            <person name="Kovaleva O.L."/>
            <person name="Elcheninov A.G."/>
            <person name="Van Heerden E."/>
            <person name="Toshchakov S.V."/>
            <person name="Novikov A."/>
            <person name="Bonch-Osmolovskaya E.A."/>
            <person name="Kublanov I.V."/>
        </authorList>
    </citation>
    <scope>NUCLEOTIDE SEQUENCE [LARGE SCALE GENOMIC DNA]</scope>
    <source>
        <strain evidence="11 12">GM2012</strain>
    </source>
</reference>
<dbReference type="InterPro" id="IPR000253">
    <property type="entry name" value="FHA_dom"/>
</dbReference>
<feature type="domain" description="Histidine kinase" evidence="10">
    <location>
        <begin position="340"/>
        <end position="554"/>
    </location>
</feature>
<evidence type="ECO:0000256" key="8">
    <source>
        <dbReference type="ARBA" id="ARBA00023012"/>
    </source>
</evidence>
<reference evidence="11 12" key="1">
    <citation type="submission" date="2018-12" db="EMBL/GenBank/DDBJ databases">
        <authorList>
            <person name="Toschakov S.V."/>
        </authorList>
    </citation>
    <scope>NUCLEOTIDE SEQUENCE [LARGE SCALE GENOMIC DNA]</scope>
    <source>
        <strain evidence="11 12">GM2012</strain>
    </source>
</reference>
<evidence type="ECO:0000313" key="12">
    <source>
        <dbReference type="Proteomes" id="UP000280296"/>
    </source>
</evidence>
<dbReference type="EC" id="2.7.13.3" evidence="2"/>
<evidence type="ECO:0000256" key="2">
    <source>
        <dbReference type="ARBA" id="ARBA00012438"/>
    </source>
</evidence>
<dbReference type="PROSITE" id="PS50006">
    <property type="entry name" value="FHA_DOMAIN"/>
    <property type="match status" value="1"/>
</dbReference>
<dbReference type="OrthoDB" id="9765274at2"/>
<dbReference type="CDD" id="cd00060">
    <property type="entry name" value="FHA"/>
    <property type="match status" value="1"/>
</dbReference>
<dbReference type="InterPro" id="IPR005467">
    <property type="entry name" value="His_kinase_dom"/>
</dbReference>
<feature type="domain" description="FHA" evidence="9">
    <location>
        <begin position="23"/>
        <end position="73"/>
    </location>
</feature>
<dbReference type="SMART" id="SM00240">
    <property type="entry name" value="FHA"/>
    <property type="match status" value="1"/>
</dbReference>
<comment type="caution">
    <text evidence="11">The sequence shown here is derived from an EMBL/GenBank/DDBJ whole genome shotgun (WGS) entry which is preliminary data.</text>
</comment>
<comment type="catalytic activity">
    <reaction evidence="1">
        <text>ATP + protein L-histidine = ADP + protein N-phospho-L-histidine.</text>
        <dbReference type="EC" id="2.7.13.3"/>
    </reaction>
</comment>
<evidence type="ECO:0000256" key="5">
    <source>
        <dbReference type="ARBA" id="ARBA00022741"/>
    </source>
</evidence>
<dbReference type="InterPro" id="IPR029016">
    <property type="entry name" value="GAF-like_dom_sf"/>
</dbReference>
<keyword evidence="8" id="KW-0902">Two-component regulatory system</keyword>
<dbReference type="Gene3D" id="2.60.200.20">
    <property type="match status" value="1"/>
</dbReference>
<evidence type="ECO:0000313" key="11">
    <source>
        <dbReference type="EMBL" id="RUL88850.1"/>
    </source>
</evidence>
<dbReference type="InterPro" id="IPR008984">
    <property type="entry name" value="SMAD_FHA_dom_sf"/>
</dbReference>
<dbReference type="Gene3D" id="1.10.287.130">
    <property type="match status" value="1"/>
</dbReference>
<dbReference type="SMART" id="SM00387">
    <property type="entry name" value="HATPase_c"/>
    <property type="match status" value="1"/>
</dbReference>
<dbReference type="Pfam" id="PF01590">
    <property type="entry name" value="GAF"/>
    <property type="match status" value="1"/>
</dbReference>
<dbReference type="AlphaFoldDB" id="A0A432MNG4"/>
<gene>
    <name evidence="11" type="ORF">TsocGM_04365</name>
</gene>
<protein>
    <recommendedName>
        <fullName evidence="2">histidine kinase</fullName>
        <ecNumber evidence="2">2.7.13.3</ecNumber>
    </recommendedName>
</protein>
<evidence type="ECO:0000256" key="3">
    <source>
        <dbReference type="ARBA" id="ARBA00022553"/>
    </source>
</evidence>
<dbReference type="InterPro" id="IPR003018">
    <property type="entry name" value="GAF"/>
</dbReference>
<dbReference type="EMBL" id="RYZH01000006">
    <property type="protein sequence ID" value="RUL88850.1"/>
    <property type="molecule type" value="Genomic_DNA"/>
</dbReference>
<dbReference type="SUPFAM" id="SSF55874">
    <property type="entry name" value="ATPase domain of HSP90 chaperone/DNA topoisomerase II/histidine kinase"/>
    <property type="match status" value="1"/>
</dbReference>
<accession>A0A432MNG4</accession>
<keyword evidence="3" id="KW-0597">Phosphoprotein</keyword>
<keyword evidence="5" id="KW-0547">Nucleotide-binding</keyword>
<evidence type="ECO:0000256" key="1">
    <source>
        <dbReference type="ARBA" id="ARBA00000085"/>
    </source>
</evidence>